<feature type="signal peptide" evidence="1">
    <location>
        <begin position="1"/>
        <end position="23"/>
    </location>
</feature>
<dbReference type="EMBL" id="CP080034">
    <property type="protein sequence ID" value="QYC11218.1"/>
    <property type="molecule type" value="Genomic_DNA"/>
</dbReference>
<name>A0ABX8TMG6_9CAUL</name>
<dbReference type="InterPro" id="IPR050309">
    <property type="entry name" value="Type-B_Carboxylest/Lipase"/>
</dbReference>
<keyword evidence="1" id="KW-0378">Hydrolase</keyword>
<keyword evidence="1" id="KW-0732">Signal</keyword>
<evidence type="ECO:0000259" key="2">
    <source>
        <dbReference type="Pfam" id="PF00135"/>
    </source>
</evidence>
<proteinExistence type="inferred from homology"/>
<dbReference type="InterPro" id="IPR002018">
    <property type="entry name" value="CarbesteraseB"/>
</dbReference>
<feature type="chain" id="PRO_5044973693" description="Carboxylic ester hydrolase" evidence="1">
    <location>
        <begin position="24"/>
        <end position="533"/>
    </location>
</feature>
<reference evidence="3 4" key="1">
    <citation type="submission" date="2021-07" db="EMBL/GenBank/DDBJ databases">
        <title>Isolation and characterization of bacteria from a gold mining with a capacity of golden bioaccumulation.</title>
        <authorList>
            <person name="Yang X.J."/>
        </authorList>
    </citation>
    <scope>NUCLEOTIDE SEQUENCE [LARGE SCALE GENOMIC DNA]</scope>
    <source>
        <strain evidence="3 4">Au29</strain>
    </source>
</reference>
<dbReference type="RefSeq" id="WP_219353849.1">
    <property type="nucleotide sequence ID" value="NZ_CP080034.1"/>
</dbReference>
<dbReference type="PROSITE" id="PS00941">
    <property type="entry name" value="CARBOXYLESTERASE_B_2"/>
    <property type="match status" value="1"/>
</dbReference>
<comment type="similarity">
    <text evidence="1">Belongs to the type-B carboxylesterase/lipase family.</text>
</comment>
<dbReference type="GeneID" id="94374462"/>
<dbReference type="EC" id="3.1.1.-" evidence="1"/>
<dbReference type="Pfam" id="PF00135">
    <property type="entry name" value="COesterase"/>
    <property type="match status" value="1"/>
</dbReference>
<dbReference type="InterPro" id="IPR019819">
    <property type="entry name" value="Carboxylesterase_B_CS"/>
</dbReference>
<dbReference type="PROSITE" id="PS00122">
    <property type="entry name" value="CARBOXYLESTERASE_B_1"/>
    <property type="match status" value="1"/>
</dbReference>
<dbReference type="InterPro" id="IPR019826">
    <property type="entry name" value="Carboxylesterase_B_AS"/>
</dbReference>
<gene>
    <name evidence="3" type="ORF">KWG56_04230</name>
</gene>
<sequence>MKPALVLALVGVLGAGLPALAHAGQSQPVAQVQNGAVRGVVQDGVAAWRGVPYAAAPVGDLRWRPPQPVAAWAGVRDAGALSPDCMQGRMPNLPGVKVTPPAPLSEDCLYLNVWRPERVSARQKLPVLVWIHGGGFVNGGSSSPETYGDQLAKRGLVVVTFNYRLGRLGFFGHPGLTAEHPDEPKGDYGLMDQIAALRWVRANISAFGGDPANVTVMGESAGGISINLLLGSPMGEGLFDRAIIQSGAGRDFLGRERRLSEDLEGAPSADSLGAAFAERLGVTSTGAEAVAALRDLPAERINGDLNMMTLVVAGPRALYAGPVVDGRVVAMTPQAQYRQGRQRSVPVLIGATTADLSLEFANNKDATFAKFGADEAAARHLYDPDGQTPVEGVNRAVGSDKNMVEPARFVARAFAAQGAPVYQYRFGYVAEEKRAGAPWGADHASDVAFAFDRLSGVLEHPTAQDQAVATRLADYWTNFARNGDPNGRGLPNWPQFEVETDQLLSVTPRGDFVGEADPLKARLDFMQGRTDSH</sequence>
<dbReference type="PANTHER" id="PTHR11559">
    <property type="entry name" value="CARBOXYLESTERASE"/>
    <property type="match status" value="1"/>
</dbReference>
<evidence type="ECO:0000313" key="3">
    <source>
        <dbReference type="EMBL" id="QYC11218.1"/>
    </source>
</evidence>
<keyword evidence="4" id="KW-1185">Reference proteome</keyword>
<organism evidence="3 4">
    <name type="scientific">Brevundimonas nasdae</name>
    <dbReference type="NCBI Taxonomy" id="172043"/>
    <lineage>
        <taxon>Bacteria</taxon>
        <taxon>Pseudomonadati</taxon>
        <taxon>Pseudomonadota</taxon>
        <taxon>Alphaproteobacteria</taxon>
        <taxon>Caulobacterales</taxon>
        <taxon>Caulobacteraceae</taxon>
        <taxon>Brevundimonas</taxon>
    </lineage>
</organism>
<accession>A0ABX8TMG6</accession>
<protein>
    <recommendedName>
        <fullName evidence="1">Carboxylic ester hydrolase</fullName>
        <ecNumber evidence="1">3.1.1.-</ecNumber>
    </recommendedName>
</protein>
<dbReference type="Proteomes" id="UP000824334">
    <property type="component" value="Chromosome"/>
</dbReference>
<evidence type="ECO:0000313" key="4">
    <source>
        <dbReference type="Proteomes" id="UP000824334"/>
    </source>
</evidence>
<feature type="domain" description="Carboxylesterase type B" evidence="2">
    <location>
        <begin position="27"/>
        <end position="510"/>
    </location>
</feature>
<evidence type="ECO:0000256" key="1">
    <source>
        <dbReference type="RuleBase" id="RU361235"/>
    </source>
</evidence>